<evidence type="ECO:0000313" key="1">
    <source>
        <dbReference type="EMBL" id="GFR82422.1"/>
    </source>
</evidence>
<organism evidence="1 2">
    <name type="scientific">Elysia marginata</name>
    <dbReference type="NCBI Taxonomy" id="1093978"/>
    <lineage>
        <taxon>Eukaryota</taxon>
        <taxon>Metazoa</taxon>
        <taxon>Spiralia</taxon>
        <taxon>Lophotrochozoa</taxon>
        <taxon>Mollusca</taxon>
        <taxon>Gastropoda</taxon>
        <taxon>Heterobranchia</taxon>
        <taxon>Euthyneura</taxon>
        <taxon>Panpulmonata</taxon>
        <taxon>Sacoglossa</taxon>
        <taxon>Placobranchoidea</taxon>
        <taxon>Plakobranchidae</taxon>
        <taxon>Elysia</taxon>
    </lineage>
</organism>
<proteinExistence type="predicted"/>
<comment type="caution">
    <text evidence="1">The sequence shown here is derived from an EMBL/GenBank/DDBJ whole genome shotgun (WGS) entry which is preliminary data.</text>
</comment>
<name>A0AAV4G9W9_9GAST</name>
<evidence type="ECO:0000313" key="2">
    <source>
        <dbReference type="Proteomes" id="UP000762676"/>
    </source>
</evidence>
<accession>A0AAV4G9W9</accession>
<sequence>MRRVLKSVGVPIASQRAERNAASELIGNDVTITDSDTLFTTDEDVVEKPMVTLTNTKLTTLLESQKESLTLHDGAILMTKKVDLNYKRLQSTQSQYTSHGVPFFDVGLFFTERLI</sequence>
<keyword evidence="2" id="KW-1185">Reference proteome</keyword>
<protein>
    <submittedName>
        <fullName evidence="1">Uncharacterized protein</fullName>
    </submittedName>
</protein>
<dbReference type="Proteomes" id="UP000762676">
    <property type="component" value="Unassembled WGS sequence"/>
</dbReference>
<dbReference type="EMBL" id="BMAT01011940">
    <property type="protein sequence ID" value="GFR82422.1"/>
    <property type="molecule type" value="Genomic_DNA"/>
</dbReference>
<dbReference type="AlphaFoldDB" id="A0AAV4G9W9"/>
<reference evidence="1 2" key="1">
    <citation type="journal article" date="2021" name="Elife">
        <title>Chloroplast acquisition without the gene transfer in kleptoplastic sea slugs, Plakobranchus ocellatus.</title>
        <authorList>
            <person name="Maeda T."/>
            <person name="Takahashi S."/>
            <person name="Yoshida T."/>
            <person name="Shimamura S."/>
            <person name="Takaki Y."/>
            <person name="Nagai Y."/>
            <person name="Toyoda A."/>
            <person name="Suzuki Y."/>
            <person name="Arimoto A."/>
            <person name="Ishii H."/>
            <person name="Satoh N."/>
            <person name="Nishiyama T."/>
            <person name="Hasebe M."/>
            <person name="Maruyama T."/>
            <person name="Minagawa J."/>
            <person name="Obokata J."/>
            <person name="Shigenobu S."/>
        </authorList>
    </citation>
    <scope>NUCLEOTIDE SEQUENCE [LARGE SCALE GENOMIC DNA]</scope>
</reference>
<gene>
    <name evidence="1" type="ORF">ElyMa_005950900</name>
</gene>